<dbReference type="Gene3D" id="3.40.50.2300">
    <property type="match status" value="1"/>
</dbReference>
<evidence type="ECO:0000313" key="5">
    <source>
        <dbReference type="Proteomes" id="UP000229383"/>
    </source>
</evidence>
<keyword evidence="1 2" id="KW-0597">Phosphoprotein</keyword>
<organism evidence="4 5">
    <name type="scientific">Candidatus Niyogibacteria bacterium CG10_big_fil_rev_8_21_14_0_10_42_19</name>
    <dbReference type="NCBI Taxonomy" id="1974725"/>
    <lineage>
        <taxon>Bacteria</taxon>
        <taxon>Candidatus Niyogiibacteriota</taxon>
    </lineage>
</organism>
<feature type="modified residue" description="4-aspartylphosphate" evidence="2">
    <location>
        <position position="60"/>
    </location>
</feature>
<reference evidence="5" key="1">
    <citation type="submission" date="2017-09" db="EMBL/GenBank/DDBJ databases">
        <title>Depth-based differentiation of microbial function through sediment-hosted aquifers and enrichment of novel symbionts in the deep terrestrial subsurface.</title>
        <authorList>
            <person name="Probst A.J."/>
            <person name="Ladd B."/>
            <person name="Jarett J.K."/>
            <person name="Geller-Mcgrath D.E."/>
            <person name="Sieber C.M.K."/>
            <person name="Emerson J.B."/>
            <person name="Anantharaman K."/>
            <person name="Thomas B.C."/>
            <person name="Malmstrom R."/>
            <person name="Stieglmeier M."/>
            <person name="Klingl A."/>
            <person name="Woyke T."/>
            <person name="Ryan C.M."/>
            <person name="Banfield J.F."/>
        </authorList>
    </citation>
    <scope>NUCLEOTIDE SEQUENCE [LARGE SCALE GENOMIC DNA]</scope>
</reference>
<evidence type="ECO:0000259" key="3">
    <source>
        <dbReference type="PROSITE" id="PS50110"/>
    </source>
</evidence>
<dbReference type="PANTHER" id="PTHR44591">
    <property type="entry name" value="STRESS RESPONSE REGULATOR PROTEIN 1"/>
    <property type="match status" value="1"/>
</dbReference>
<protein>
    <submittedName>
        <fullName evidence="4">Response regulator</fullName>
    </submittedName>
</protein>
<dbReference type="PROSITE" id="PS50110">
    <property type="entry name" value="RESPONSE_REGULATORY"/>
    <property type="match status" value="1"/>
</dbReference>
<dbReference type="SMART" id="SM00448">
    <property type="entry name" value="REC"/>
    <property type="match status" value="1"/>
</dbReference>
<dbReference type="InterPro" id="IPR050595">
    <property type="entry name" value="Bact_response_regulator"/>
</dbReference>
<feature type="domain" description="Response regulatory" evidence="3">
    <location>
        <begin position="11"/>
        <end position="127"/>
    </location>
</feature>
<dbReference type="PANTHER" id="PTHR44591:SF3">
    <property type="entry name" value="RESPONSE REGULATORY DOMAIN-CONTAINING PROTEIN"/>
    <property type="match status" value="1"/>
</dbReference>
<comment type="caution">
    <text evidence="4">The sequence shown here is derived from an EMBL/GenBank/DDBJ whole genome shotgun (WGS) entry which is preliminary data.</text>
</comment>
<dbReference type="EMBL" id="PFCN01000002">
    <property type="protein sequence ID" value="PIR70701.1"/>
    <property type="molecule type" value="Genomic_DNA"/>
</dbReference>
<dbReference type="SUPFAM" id="SSF52172">
    <property type="entry name" value="CheY-like"/>
    <property type="match status" value="1"/>
</dbReference>
<dbReference type="Pfam" id="PF00072">
    <property type="entry name" value="Response_reg"/>
    <property type="match status" value="1"/>
</dbReference>
<proteinExistence type="predicted"/>
<gene>
    <name evidence="4" type="ORF">COU46_00160</name>
</gene>
<evidence type="ECO:0000256" key="2">
    <source>
        <dbReference type="PROSITE-ProRule" id="PRU00169"/>
    </source>
</evidence>
<dbReference type="Proteomes" id="UP000229383">
    <property type="component" value="Unassembled WGS sequence"/>
</dbReference>
<dbReference type="CDD" id="cd17574">
    <property type="entry name" value="REC_OmpR"/>
    <property type="match status" value="1"/>
</dbReference>
<dbReference type="GO" id="GO:0000160">
    <property type="term" value="P:phosphorelay signal transduction system"/>
    <property type="evidence" value="ECO:0007669"/>
    <property type="project" value="InterPro"/>
</dbReference>
<dbReference type="InterPro" id="IPR011006">
    <property type="entry name" value="CheY-like_superfamily"/>
</dbReference>
<sequence length="138" mass="15687">MPEKQKMAQKKILVIDDDQFLLDIIKRKLVEAGFAVNSCLEAEKAFDILRNDHPDIILLDLILPGMDGFEFMRIKNNDPRLADIPVIVISNLGQQSDIDHAMELGAKDYIIKANYTPSEFINKINEVANKEKLKIPKP</sequence>
<name>A0A2H0TGP4_9BACT</name>
<evidence type="ECO:0000313" key="4">
    <source>
        <dbReference type="EMBL" id="PIR70701.1"/>
    </source>
</evidence>
<accession>A0A2H0TGP4</accession>
<dbReference type="AlphaFoldDB" id="A0A2H0TGP4"/>
<dbReference type="InterPro" id="IPR001789">
    <property type="entry name" value="Sig_transdc_resp-reg_receiver"/>
</dbReference>
<evidence type="ECO:0000256" key="1">
    <source>
        <dbReference type="ARBA" id="ARBA00022553"/>
    </source>
</evidence>